<organism evidence="1 2">
    <name type="scientific">Enterobacter agglomerans</name>
    <name type="common">Erwinia herbicola</name>
    <name type="synonym">Pantoea agglomerans</name>
    <dbReference type="NCBI Taxonomy" id="549"/>
    <lineage>
        <taxon>Bacteria</taxon>
        <taxon>Pseudomonadati</taxon>
        <taxon>Pseudomonadota</taxon>
        <taxon>Gammaproteobacteria</taxon>
        <taxon>Enterobacterales</taxon>
        <taxon>Erwiniaceae</taxon>
        <taxon>Pantoea</taxon>
        <taxon>Pantoea agglomerans group</taxon>
    </lineage>
</organism>
<gene>
    <name evidence="1" type="ORF">IFT41_24335</name>
</gene>
<protein>
    <submittedName>
        <fullName evidence="1">Uncharacterized protein</fullName>
    </submittedName>
</protein>
<name>A0ACC5PVU4_ENTAG</name>
<accession>A0ACC5PVU4</accession>
<evidence type="ECO:0000313" key="1">
    <source>
        <dbReference type="EMBL" id="MBD8129226.1"/>
    </source>
</evidence>
<reference evidence="1 2" key="1">
    <citation type="journal article" date="2020" name="FEMS Microbiol. Ecol.">
        <title>Temporal dynamics of bacterial communities during seed development and maturation.</title>
        <authorList>
            <person name="Chesneau G."/>
            <person name="Torres-Cortes G."/>
            <person name="Briand M."/>
            <person name="Darrasse A."/>
            <person name="Preveaux A."/>
            <person name="Marais C."/>
            <person name="Jacques M.A."/>
            <person name="Shade A."/>
            <person name="Barret M."/>
        </authorList>
    </citation>
    <scope>NUCLEOTIDE SEQUENCE [LARGE SCALE GENOMIC DNA]</scope>
    <source>
        <strain evidence="1 2">CFBP13709</strain>
    </source>
</reference>
<evidence type="ECO:0000313" key="2">
    <source>
        <dbReference type="Proteomes" id="UP000610459"/>
    </source>
</evidence>
<comment type="caution">
    <text evidence="1">The sequence shown here is derived from an EMBL/GenBank/DDBJ whole genome shotgun (WGS) entry which is preliminary data.</text>
</comment>
<sequence length="197" mass="22841">MTTDPKNTQKAENYLGLKSILKYARKQLDIRNRRLEEASTTVKEQDDLLLQYENIITRQANQLEELEKRYESEVSEKTRYALNWATEKKRSEAAEAQLAVLTTLKPVYQLHNGFSWDDVEKYIYDENVQGGYTGRVLYTQSLAAISLADRLPVEMPEKAYEIMSQKFGPGACMISDDMWKECRLAILQNIEDQERTA</sequence>
<dbReference type="EMBL" id="JACYNR010000047">
    <property type="protein sequence ID" value="MBD8129226.1"/>
    <property type="molecule type" value="Genomic_DNA"/>
</dbReference>
<dbReference type="Proteomes" id="UP000610459">
    <property type="component" value="Unassembled WGS sequence"/>
</dbReference>
<keyword evidence="2" id="KW-1185">Reference proteome</keyword>
<proteinExistence type="predicted"/>